<dbReference type="InterPro" id="IPR003673">
    <property type="entry name" value="CoA-Trfase_fam_III"/>
</dbReference>
<dbReference type="Pfam" id="PF02515">
    <property type="entry name" value="CoA_transf_3"/>
    <property type="match status" value="1"/>
</dbReference>
<protein>
    <submittedName>
        <fullName evidence="2">Crotonobetainyl-CoA:carnitine CoA-transferase CaiB-like acyl-CoA transferase</fullName>
    </submittedName>
</protein>
<accession>A0A840Y2N0</accession>
<evidence type="ECO:0000313" key="2">
    <source>
        <dbReference type="EMBL" id="MBB5688134.1"/>
    </source>
</evidence>
<organism evidence="2 3">
    <name type="scientific">Neoroseomonas alkaliterrae</name>
    <dbReference type="NCBI Taxonomy" id="1452450"/>
    <lineage>
        <taxon>Bacteria</taxon>
        <taxon>Pseudomonadati</taxon>
        <taxon>Pseudomonadota</taxon>
        <taxon>Alphaproteobacteria</taxon>
        <taxon>Acetobacterales</taxon>
        <taxon>Acetobacteraceae</taxon>
        <taxon>Neoroseomonas</taxon>
    </lineage>
</organism>
<proteinExistence type="predicted"/>
<dbReference type="InterPro" id="IPR023606">
    <property type="entry name" value="CoA-Trfase_III_dom_1_sf"/>
</dbReference>
<comment type="caution">
    <text evidence="2">The sequence shown here is derived from an EMBL/GenBank/DDBJ whole genome shotgun (WGS) entry which is preliminary data.</text>
</comment>
<dbReference type="GO" id="GO:0008410">
    <property type="term" value="F:CoA-transferase activity"/>
    <property type="evidence" value="ECO:0007669"/>
    <property type="project" value="TreeGrafter"/>
</dbReference>
<reference evidence="2 3" key="1">
    <citation type="submission" date="2020-08" db="EMBL/GenBank/DDBJ databases">
        <title>Genomic Encyclopedia of Type Strains, Phase IV (KMG-IV): sequencing the most valuable type-strain genomes for metagenomic binning, comparative biology and taxonomic classification.</title>
        <authorList>
            <person name="Goeker M."/>
        </authorList>
    </citation>
    <scope>NUCLEOTIDE SEQUENCE [LARGE SCALE GENOMIC DNA]</scope>
    <source>
        <strain evidence="2 3">DSM 25895</strain>
    </source>
</reference>
<evidence type="ECO:0000313" key="3">
    <source>
        <dbReference type="Proteomes" id="UP000562254"/>
    </source>
</evidence>
<evidence type="ECO:0000256" key="1">
    <source>
        <dbReference type="ARBA" id="ARBA00022679"/>
    </source>
</evidence>
<dbReference type="Proteomes" id="UP000562254">
    <property type="component" value="Unassembled WGS sequence"/>
</dbReference>
<gene>
    <name evidence="2" type="ORF">FHS88_000244</name>
</gene>
<dbReference type="InterPro" id="IPR050483">
    <property type="entry name" value="CoA-transferase_III_domain"/>
</dbReference>
<dbReference type="PANTHER" id="PTHR48207:SF3">
    <property type="entry name" value="SUCCINATE--HYDROXYMETHYLGLUTARATE COA-TRANSFERASE"/>
    <property type="match status" value="1"/>
</dbReference>
<dbReference type="InterPro" id="IPR044855">
    <property type="entry name" value="CoA-Trfase_III_dom3_sf"/>
</dbReference>
<sequence length="398" mass="42687">MAAPLAGLTVLAVEQYGAGPFGSMLLADLGAEVFKIENPREGGDVGRHVGPHFFGPGDSHFFHAFNRNKRSVALDLKHPEGRAAFRELARGADAVLDNLRGDQAERLGVTYEALKEVNPAIVCAHLSAYGREGSRKAWPGYDYLMQAEAGYLAVTGEPDGPPTRFGLSVVDMMTGLMAAFALVSGVLGARATGRGADMDVSLFDTALHNLTYLAAWHANAGYTQGREKRGAHPSLGPTQLYRTRDGWIFIMCNKQKFWPLLAERLGRPEWATDPRFADFAGRLAHRDELTVLMDEAFSARTTAEWLAILQGVVPAAPVLDVAQAMENPFVAERGAIADFARREGGAPVRMLRGPVRVNGALPPAVAAPAMGEATEEALRRAGFDEARIAALRAAGAIG</sequence>
<dbReference type="Gene3D" id="3.40.50.10540">
    <property type="entry name" value="Crotonobetainyl-coa:carnitine coa-transferase, domain 1"/>
    <property type="match status" value="1"/>
</dbReference>
<dbReference type="EMBL" id="JACIJE010000001">
    <property type="protein sequence ID" value="MBB5688134.1"/>
    <property type="molecule type" value="Genomic_DNA"/>
</dbReference>
<dbReference type="RefSeq" id="WP_184480486.1">
    <property type="nucleotide sequence ID" value="NZ_JAAEDJ010000026.1"/>
</dbReference>
<name>A0A840Y2N0_9PROT</name>
<keyword evidence="1 2" id="KW-0808">Transferase</keyword>
<dbReference type="AlphaFoldDB" id="A0A840Y2N0"/>
<keyword evidence="3" id="KW-1185">Reference proteome</keyword>
<dbReference type="Gene3D" id="3.30.1540.10">
    <property type="entry name" value="formyl-coa transferase, domain 3"/>
    <property type="match status" value="1"/>
</dbReference>
<dbReference type="SUPFAM" id="SSF89796">
    <property type="entry name" value="CoA-transferase family III (CaiB/BaiF)"/>
    <property type="match status" value="1"/>
</dbReference>
<dbReference type="PANTHER" id="PTHR48207">
    <property type="entry name" value="SUCCINATE--HYDROXYMETHYLGLUTARATE COA-TRANSFERASE"/>
    <property type="match status" value="1"/>
</dbReference>